<sequence length="167" mass="18485">AACPTIISRAQWGARIPRCQSGVAAPMKYAIIHHTAWQCCTTLESCIQQMKHIQNYHMDNKGWCDIGYSFLIGEDGNVYEGRGWNTEGAHTSNYNTTGYGISFMGNFTNVAPNAAALAAVKNLLCCAVSKGYLRPDYVLKGHRDLGTTECPGSSFYNLIKKWPRFHA</sequence>
<dbReference type="InterPro" id="IPR017331">
    <property type="entry name" value="Peptidoglycan_recognition"/>
</dbReference>
<proteinExistence type="inferred from homology"/>
<feature type="domain" description="Peptidoglycan recognition protein family" evidence="8">
    <location>
        <begin position="4"/>
        <end position="146"/>
    </location>
</feature>
<comment type="similarity">
    <text evidence="1">Belongs to the N-acetylmuramoyl-L-alanine amidase 2 family.</text>
</comment>
<dbReference type="GO" id="GO:0008745">
    <property type="term" value="F:N-acetylmuramoyl-L-alanine amidase activity"/>
    <property type="evidence" value="ECO:0007669"/>
    <property type="project" value="InterPro"/>
</dbReference>
<name>H3ACA9_LATCH</name>
<evidence type="ECO:0000256" key="6">
    <source>
        <dbReference type="PIRSR" id="PIRSR037945-1"/>
    </source>
</evidence>
<dbReference type="FunFam" id="3.40.80.10:FF:000001">
    <property type="entry name" value="Peptidoglycan recognition protein 1"/>
    <property type="match status" value="1"/>
</dbReference>
<dbReference type="Pfam" id="PF01510">
    <property type="entry name" value="Amidase_2"/>
    <property type="match status" value="1"/>
</dbReference>
<evidence type="ECO:0000256" key="5">
    <source>
        <dbReference type="ARBA" id="ARBA00023157"/>
    </source>
</evidence>
<evidence type="ECO:0000256" key="4">
    <source>
        <dbReference type="ARBA" id="ARBA00022859"/>
    </source>
</evidence>
<evidence type="ECO:0000256" key="3">
    <source>
        <dbReference type="ARBA" id="ARBA00022729"/>
    </source>
</evidence>
<feature type="disulfide bond" evidence="6">
    <location>
        <begin position="3"/>
        <end position="126"/>
    </location>
</feature>
<evidence type="ECO:0000259" key="7">
    <source>
        <dbReference type="SMART" id="SM00644"/>
    </source>
</evidence>
<dbReference type="EMBL" id="AFYH01034846">
    <property type="status" value="NOT_ANNOTATED_CDS"/>
    <property type="molecule type" value="Genomic_DNA"/>
</dbReference>
<accession>H3ACA9</accession>
<evidence type="ECO:0000259" key="8">
    <source>
        <dbReference type="SMART" id="SM00701"/>
    </source>
</evidence>
<keyword evidence="2" id="KW-0399">Innate immunity</keyword>
<keyword evidence="10" id="KW-1185">Reference proteome</keyword>
<evidence type="ECO:0000256" key="2">
    <source>
        <dbReference type="ARBA" id="ARBA00022588"/>
    </source>
</evidence>
<organism evidence="9 10">
    <name type="scientific">Latimeria chalumnae</name>
    <name type="common">Coelacanth</name>
    <dbReference type="NCBI Taxonomy" id="7897"/>
    <lineage>
        <taxon>Eukaryota</taxon>
        <taxon>Metazoa</taxon>
        <taxon>Chordata</taxon>
        <taxon>Craniata</taxon>
        <taxon>Vertebrata</taxon>
        <taxon>Euteleostomi</taxon>
        <taxon>Coelacanthiformes</taxon>
        <taxon>Coelacanthidae</taxon>
        <taxon>Latimeria</taxon>
    </lineage>
</organism>
<evidence type="ECO:0000256" key="1">
    <source>
        <dbReference type="ARBA" id="ARBA00007553"/>
    </source>
</evidence>
<dbReference type="PIRSF" id="PIRSF037945">
    <property type="entry name" value="PGRPs"/>
    <property type="match status" value="1"/>
</dbReference>
<feature type="domain" description="N-acetylmuramoyl-L-alanine amidase" evidence="7">
    <location>
        <begin position="16"/>
        <end position="152"/>
    </location>
</feature>
<dbReference type="PANTHER" id="PTHR11022:SF12">
    <property type="entry name" value="PEPTIDOGLYCAN RECOGNITION PROTEIN 3"/>
    <property type="match status" value="1"/>
</dbReference>
<dbReference type="InterPro" id="IPR006619">
    <property type="entry name" value="PGRP_domain_met/bac"/>
</dbReference>
<evidence type="ECO:0000313" key="9">
    <source>
        <dbReference type="Ensembl" id="ENSLACP00000007280.1"/>
    </source>
</evidence>
<dbReference type="GeneTree" id="ENSGT00940000161006"/>
<protein>
    <submittedName>
        <fullName evidence="9">Peptidoglycan recognition protein 1</fullName>
    </submittedName>
</protein>
<dbReference type="AlphaFoldDB" id="H3ACA9"/>
<keyword evidence="3" id="KW-0732">Signal</keyword>
<dbReference type="GO" id="GO:0042834">
    <property type="term" value="F:peptidoglycan binding"/>
    <property type="evidence" value="ECO:0007669"/>
    <property type="project" value="InterPro"/>
</dbReference>
<dbReference type="InParanoid" id="H3ACA9"/>
<dbReference type="FunCoup" id="H3ACA9">
    <property type="interactions" value="26"/>
</dbReference>
<reference evidence="10" key="1">
    <citation type="submission" date="2011-08" db="EMBL/GenBank/DDBJ databases">
        <title>The draft genome of Latimeria chalumnae.</title>
        <authorList>
            <person name="Di Palma F."/>
            <person name="Alfoldi J."/>
            <person name="Johnson J."/>
            <person name="Berlin A."/>
            <person name="Gnerre S."/>
            <person name="Jaffe D."/>
            <person name="MacCallum I."/>
            <person name="Young S."/>
            <person name="Walker B.J."/>
            <person name="Lander E."/>
            <person name="Lindblad-Toh K."/>
        </authorList>
    </citation>
    <scope>NUCLEOTIDE SEQUENCE [LARGE SCALE GENOMIC DNA]</scope>
    <source>
        <strain evidence="10">Wild caught</strain>
    </source>
</reference>
<dbReference type="InterPro" id="IPR036505">
    <property type="entry name" value="Amidase/PGRP_sf"/>
</dbReference>
<dbReference type="Gene3D" id="3.40.80.10">
    <property type="entry name" value="Peptidoglycan recognition protein-like"/>
    <property type="match status" value="1"/>
</dbReference>
<dbReference type="SUPFAM" id="SSF55846">
    <property type="entry name" value="N-acetylmuramoyl-L-alanine amidase-like"/>
    <property type="match status" value="1"/>
</dbReference>
<dbReference type="STRING" id="7897.ENSLACP00000007280"/>
<dbReference type="GO" id="GO:0045087">
    <property type="term" value="P:innate immune response"/>
    <property type="evidence" value="ECO:0007669"/>
    <property type="project" value="UniProtKB-KW"/>
</dbReference>
<dbReference type="eggNOG" id="ENOG502S2KY">
    <property type="taxonomic scope" value="Eukaryota"/>
</dbReference>
<keyword evidence="4" id="KW-0391">Immunity</keyword>
<reference evidence="9" key="2">
    <citation type="submission" date="2025-08" db="UniProtKB">
        <authorList>
            <consortium name="Ensembl"/>
        </authorList>
    </citation>
    <scope>IDENTIFICATION</scope>
</reference>
<reference evidence="9" key="3">
    <citation type="submission" date="2025-09" db="UniProtKB">
        <authorList>
            <consortium name="Ensembl"/>
        </authorList>
    </citation>
    <scope>IDENTIFICATION</scope>
</reference>
<dbReference type="Ensembl" id="ENSLACT00000007340.1">
    <property type="protein sequence ID" value="ENSLACP00000007280.1"/>
    <property type="gene ID" value="ENSLACG00000006458.1"/>
</dbReference>
<dbReference type="GO" id="GO:0009253">
    <property type="term" value="P:peptidoglycan catabolic process"/>
    <property type="evidence" value="ECO:0007669"/>
    <property type="project" value="InterPro"/>
</dbReference>
<dbReference type="InterPro" id="IPR002502">
    <property type="entry name" value="Amidase_domain"/>
</dbReference>
<dbReference type="GO" id="GO:0008270">
    <property type="term" value="F:zinc ion binding"/>
    <property type="evidence" value="ECO:0007669"/>
    <property type="project" value="InterPro"/>
</dbReference>
<feature type="disulfide bond" evidence="6">
    <location>
        <begin position="40"/>
        <end position="46"/>
    </location>
</feature>
<dbReference type="CDD" id="cd06583">
    <property type="entry name" value="PGRP"/>
    <property type="match status" value="1"/>
</dbReference>
<dbReference type="SMART" id="SM00701">
    <property type="entry name" value="PGRP"/>
    <property type="match status" value="1"/>
</dbReference>
<gene>
    <name evidence="9" type="primary">PGLYRP1</name>
</gene>
<dbReference type="InterPro" id="IPR015510">
    <property type="entry name" value="PGRP"/>
</dbReference>
<dbReference type="PANTHER" id="PTHR11022">
    <property type="entry name" value="PEPTIDOGLYCAN RECOGNITION PROTEIN"/>
    <property type="match status" value="1"/>
</dbReference>
<dbReference type="HOGENOM" id="CLU_037559_3_2_1"/>
<dbReference type="Proteomes" id="UP000008672">
    <property type="component" value="Unassembled WGS sequence"/>
</dbReference>
<dbReference type="OMA" id="CCSPIVP"/>
<evidence type="ECO:0000313" key="10">
    <source>
        <dbReference type="Proteomes" id="UP000008672"/>
    </source>
</evidence>
<keyword evidence="5 6" id="KW-1015">Disulfide bond</keyword>
<dbReference type="SMART" id="SM00644">
    <property type="entry name" value="Ami_2"/>
    <property type="match status" value="1"/>
</dbReference>